<evidence type="ECO:0000313" key="2">
    <source>
        <dbReference type="Proteomes" id="UP000007800"/>
    </source>
</evidence>
<keyword evidence="2" id="KW-1185">Reference proteome</keyword>
<dbReference type="OrthoDB" id="10681261at2759"/>
<dbReference type="EMBL" id="GG676319">
    <property type="protein sequence ID" value="EER11781.1"/>
    <property type="molecule type" value="Genomic_DNA"/>
</dbReference>
<organism evidence="2">
    <name type="scientific">Perkinsus marinus (strain ATCC 50983 / TXsc)</name>
    <dbReference type="NCBI Taxonomy" id="423536"/>
    <lineage>
        <taxon>Eukaryota</taxon>
        <taxon>Sar</taxon>
        <taxon>Alveolata</taxon>
        <taxon>Perkinsozoa</taxon>
        <taxon>Perkinsea</taxon>
        <taxon>Perkinsida</taxon>
        <taxon>Perkinsidae</taxon>
        <taxon>Perkinsus</taxon>
    </lineage>
</organism>
<evidence type="ECO:0000313" key="1">
    <source>
        <dbReference type="EMBL" id="EER11781.1"/>
    </source>
</evidence>
<dbReference type="RefSeq" id="XP_002779986.1">
    <property type="nucleotide sequence ID" value="XM_002779940.1"/>
</dbReference>
<gene>
    <name evidence="1" type="ORF">Pmar_PMAR013057</name>
</gene>
<dbReference type="GeneID" id="9060351"/>
<dbReference type="AlphaFoldDB" id="C5KUR0"/>
<proteinExistence type="predicted"/>
<dbReference type="Proteomes" id="UP000007800">
    <property type="component" value="Unassembled WGS sequence"/>
</dbReference>
<dbReference type="InParanoid" id="C5KUR0"/>
<protein>
    <submittedName>
        <fullName evidence="1">Uncharacterized protein</fullName>
    </submittedName>
</protein>
<name>C5KUR0_PERM5</name>
<reference evidence="1 2" key="1">
    <citation type="submission" date="2008-07" db="EMBL/GenBank/DDBJ databases">
        <authorList>
            <person name="El-Sayed N."/>
            <person name="Caler E."/>
            <person name="Inman J."/>
            <person name="Amedeo P."/>
            <person name="Hass B."/>
            <person name="Wortman J."/>
        </authorList>
    </citation>
    <scope>NUCLEOTIDE SEQUENCE [LARGE SCALE GENOMIC DNA]</scope>
    <source>
        <strain evidence="2">ATCC 50983 / TXsc</strain>
    </source>
</reference>
<sequence>MAGTRLKSKPGFMLLMNEMLIPQRAERRRLISVELLHEIDKLNDSNAKPKRILRALRRRGLLKGIKNTLKCINSRLYQTLNRSNASNSRPRITAYCNEKSTIPDCMCPPSKQWPVGDDLTASVDGHNLATDADDDDLAAKLE</sequence>
<accession>C5KUR0</accession>